<accession>A0A512JG15</accession>
<evidence type="ECO:0000313" key="2">
    <source>
        <dbReference type="Proteomes" id="UP000321750"/>
    </source>
</evidence>
<organism evidence="1 2">
    <name type="scientific">Methylobacterium gnaphalii</name>
    <dbReference type="NCBI Taxonomy" id="1010610"/>
    <lineage>
        <taxon>Bacteria</taxon>
        <taxon>Pseudomonadati</taxon>
        <taxon>Pseudomonadota</taxon>
        <taxon>Alphaproteobacteria</taxon>
        <taxon>Hyphomicrobiales</taxon>
        <taxon>Methylobacteriaceae</taxon>
        <taxon>Methylobacterium</taxon>
    </lineage>
</organism>
<comment type="caution">
    <text evidence="1">The sequence shown here is derived from an EMBL/GenBank/DDBJ whole genome shotgun (WGS) entry which is preliminary data.</text>
</comment>
<sequence>MTEDTLEELLLRSAQATDFEFRSFSMEAQAKRIARAFQYSKVVVALYPTHDETGFAHMLLKGTPARLELEVQEAARLMGPFRMLRPTWFALTVTSPDVARAIRDVHEMKRHERATKAKESKLTSEFREELTPLGLKRFSQTNVVARYTHYVRSKGLTLRKIRISMERA</sequence>
<protein>
    <submittedName>
        <fullName evidence="1">Uncharacterized protein</fullName>
    </submittedName>
</protein>
<gene>
    <name evidence="1" type="ORF">MGN01_07400</name>
</gene>
<dbReference type="EMBL" id="BJZV01000002">
    <property type="protein sequence ID" value="GEP08895.1"/>
    <property type="molecule type" value="Genomic_DNA"/>
</dbReference>
<dbReference type="AlphaFoldDB" id="A0A512JG15"/>
<reference evidence="1 2" key="1">
    <citation type="submission" date="2019-07" db="EMBL/GenBank/DDBJ databases">
        <title>Whole genome shotgun sequence of Methylobacterium gnaphalii NBRC 107716.</title>
        <authorList>
            <person name="Hosoyama A."/>
            <person name="Uohara A."/>
            <person name="Ohji S."/>
            <person name="Ichikawa N."/>
        </authorList>
    </citation>
    <scope>NUCLEOTIDE SEQUENCE [LARGE SCALE GENOMIC DNA]</scope>
    <source>
        <strain evidence="1 2">NBRC 107716</strain>
    </source>
</reference>
<dbReference type="Proteomes" id="UP000321750">
    <property type="component" value="Unassembled WGS sequence"/>
</dbReference>
<name>A0A512JG15_9HYPH</name>
<evidence type="ECO:0000313" key="1">
    <source>
        <dbReference type="EMBL" id="GEP08895.1"/>
    </source>
</evidence>
<keyword evidence="2" id="KW-1185">Reference proteome</keyword>
<proteinExistence type="predicted"/>
<dbReference type="RefSeq" id="WP_147045201.1">
    <property type="nucleotide sequence ID" value="NZ_BJZV01000002.1"/>
</dbReference>